<evidence type="ECO:0000313" key="8">
    <source>
        <dbReference type="EMBL" id="AEP16387.1"/>
    </source>
</evidence>
<accession>G5CTL0</accession>
<keyword evidence="4" id="KW-0732">Signal</keyword>
<dbReference type="InterPro" id="IPR015615">
    <property type="entry name" value="TGF-beta-rel"/>
</dbReference>
<dbReference type="CDD" id="cd19379">
    <property type="entry name" value="TGF_beta_GSDF"/>
    <property type="match status" value="1"/>
</dbReference>
<dbReference type="PANTHER" id="PTHR11848:SF263">
    <property type="entry name" value="PROTEIN DECAPENTAPLEGIC"/>
    <property type="match status" value="1"/>
</dbReference>
<dbReference type="GO" id="GO:0005615">
    <property type="term" value="C:extracellular space"/>
    <property type="evidence" value="ECO:0007669"/>
    <property type="project" value="TreeGrafter"/>
</dbReference>
<dbReference type="Gene3D" id="2.10.90.10">
    <property type="entry name" value="Cystine-knot cytokines"/>
    <property type="match status" value="1"/>
</dbReference>
<dbReference type="SUPFAM" id="SSF57501">
    <property type="entry name" value="Cystine-knot cytokines"/>
    <property type="match status" value="1"/>
</dbReference>
<dbReference type="HOGENOM" id="CLU_1497991_0_0_1"/>
<evidence type="ECO:0000256" key="5">
    <source>
        <dbReference type="ARBA" id="ARBA00023180"/>
    </source>
</evidence>
<feature type="domain" description="TGF-beta family profile" evidence="7">
    <location>
        <begin position="182"/>
        <end position="299"/>
    </location>
</feature>
<dbReference type="PROSITE" id="PS51362">
    <property type="entry name" value="TGF_BETA_2"/>
    <property type="match status" value="1"/>
</dbReference>
<dbReference type="AlphaFoldDB" id="G5CTL0"/>
<evidence type="ECO:0000256" key="2">
    <source>
        <dbReference type="ARBA" id="ARBA00006656"/>
    </source>
</evidence>
<dbReference type="PANTHER" id="PTHR11848">
    <property type="entry name" value="TGF-BETA FAMILY"/>
    <property type="match status" value="1"/>
</dbReference>
<sequence length="299" mass="34085">MECQRNVYKWIYESSQGGPPVSQRLAPCQEDRTDCLVLHSDHQKGLVRVREVELHVYLPNVALGETGDTVSILVQRKLPRGIREDRFVVTWSESWVHLNISQSIEDSDFWLRDGICVSAMIDGVSSVPEPWRFSENNTDDQAFVMVWSEEDMSVPQNMKTKRSHRARDRFRETAIIHSPFERSTKSSKFGGEKCKLEPLYINFRDLGWESWVIAPPGLEVGSCSGYCMREDISSNYNLLINNISRDPELYRLYGLAGIRTERTCVPTSFLPTVLMFIGKDQDIVVQLVDDILVGGCGCV</sequence>
<dbReference type="EMBL" id="JN380185">
    <property type="protein sequence ID" value="AEP16387.1"/>
    <property type="molecule type" value="mRNA"/>
</dbReference>
<evidence type="ECO:0000256" key="4">
    <source>
        <dbReference type="ARBA" id="ARBA00022729"/>
    </source>
</evidence>
<name>G5CTL0_MNELE</name>
<evidence type="ECO:0000256" key="3">
    <source>
        <dbReference type="ARBA" id="ARBA00022525"/>
    </source>
</evidence>
<dbReference type="GO" id="GO:0008083">
    <property type="term" value="F:growth factor activity"/>
    <property type="evidence" value="ECO:0007669"/>
    <property type="project" value="UniProtKB-KW"/>
</dbReference>
<keyword evidence="3" id="KW-0964">Secreted</keyword>
<keyword evidence="5" id="KW-0325">Glycoprotein</keyword>
<keyword evidence="6" id="KW-0339">Growth factor</keyword>
<evidence type="ECO:0000256" key="6">
    <source>
        <dbReference type="RuleBase" id="RU000354"/>
    </source>
</evidence>
<evidence type="ECO:0000256" key="1">
    <source>
        <dbReference type="ARBA" id="ARBA00004613"/>
    </source>
</evidence>
<proteinExistence type="evidence at transcript level"/>
<dbReference type="InterPro" id="IPR029034">
    <property type="entry name" value="Cystine-knot_cytokine"/>
</dbReference>
<dbReference type="GO" id="GO:0005125">
    <property type="term" value="F:cytokine activity"/>
    <property type="evidence" value="ECO:0007669"/>
    <property type="project" value="TreeGrafter"/>
</dbReference>
<gene>
    <name evidence="8" type="primary">Tgf4</name>
</gene>
<comment type="subcellular location">
    <subcellularLocation>
        <location evidence="1">Secreted</location>
    </subcellularLocation>
</comment>
<protein>
    <submittedName>
        <fullName evidence="8">TGF-beta ligand</fullName>
    </submittedName>
</protein>
<organism evidence="8">
    <name type="scientific">Mnemiopsis leidyi</name>
    <name type="common">Sea walnut</name>
    <name type="synonym">Warty comb jellyfish</name>
    <dbReference type="NCBI Taxonomy" id="27923"/>
    <lineage>
        <taxon>Eukaryota</taxon>
        <taxon>Metazoa</taxon>
        <taxon>Ctenophora</taxon>
        <taxon>Tentaculata</taxon>
        <taxon>Lobata</taxon>
        <taxon>Bolinopsidae</taxon>
        <taxon>Mnemiopsis</taxon>
    </lineage>
</organism>
<evidence type="ECO:0000259" key="7">
    <source>
        <dbReference type="PROSITE" id="PS51362"/>
    </source>
</evidence>
<dbReference type="SMART" id="SM00204">
    <property type="entry name" value="TGFB"/>
    <property type="match status" value="1"/>
</dbReference>
<dbReference type="Pfam" id="PF00019">
    <property type="entry name" value="TGF_beta"/>
    <property type="match status" value="1"/>
</dbReference>
<reference evidence="8" key="1">
    <citation type="journal article" date="2011" name="PLoS ONE">
        <title>Evolution of the TGF-beta Signaling Pathway and Its Potential Role in the Ctenophore, Mnemiopsis leidyi.</title>
        <authorList>
            <person name="Pang K."/>
            <person name="Ryan J.F."/>
            <person name="Baxevanis A.D."/>
            <person name="Martindale M.Q."/>
        </authorList>
    </citation>
    <scope>NUCLEOTIDE SEQUENCE</scope>
</reference>
<comment type="similarity">
    <text evidence="2 6">Belongs to the TGF-beta family.</text>
</comment>
<dbReference type="InterPro" id="IPR001839">
    <property type="entry name" value="TGF-b_C"/>
</dbReference>